<dbReference type="EMBL" id="JAGKQH010000004">
    <property type="protein sequence ID" value="KAG6601561.1"/>
    <property type="molecule type" value="Genomic_DNA"/>
</dbReference>
<proteinExistence type="predicted"/>
<gene>
    <name evidence="2" type="ORF">SDJN03_06794</name>
</gene>
<evidence type="ECO:0000313" key="3">
    <source>
        <dbReference type="Proteomes" id="UP000685013"/>
    </source>
</evidence>
<comment type="caution">
    <text evidence="2">The sequence shown here is derived from an EMBL/GenBank/DDBJ whole genome shotgun (WGS) entry which is preliminary data.</text>
</comment>
<protein>
    <submittedName>
        <fullName evidence="2">Uncharacterized protein</fullName>
    </submittedName>
</protein>
<organism evidence="2 3">
    <name type="scientific">Cucurbita argyrosperma subsp. sororia</name>
    <dbReference type="NCBI Taxonomy" id="37648"/>
    <lineage>
        <taxon>Eukaryota</taxon>
        <taxon>Viridiplantae</taxon>
        <taxon>Streptophyta</taxon>
        <taxon>Embryophyta</taxon>
        <taxon>Tracheophyta</taxon>
        <taxon>Spermatophyta</taxon>
        <taxon>Magnoliopsida</taxon>
        <taxon>eudicotyledons</taxon>
        <taxon>Gunneridae</taxon>
        <taxon>Pentapetalae</taxon>
        <taxon>rosids</taxon>
        <taxon>fabids</taxon>
        <taxon>Cucurbitales</taxon>
        <taxon>Cucurbitaceae</taxon>
        <taxon>Cucurbiteae</taxon>
        <taxon>Cucurbita</taxon>
    </lineage>
</organism>
<name>A0AAV6NR39_9ROSI</name>
<dbReference type="AlphaFoldDB" id="A0AAV6NR39"/>
<reference evidence="2 3" key="1">
    <citation type="journal article" date="2021" name="Hortic Res">
        <title>The domestication of Cucurbita argyrosperma as revealed by the genome of its wild relative.</title>
        <authorList>
            <person name="Barrera-Redondo J."/>
            <person name="Sanchez-de la Vega G."/>
            <person name="Aguirre-Liguori J.A."/>
            <person name="Castellanos-Morales G."/>
            <person name="Gutierrez-Guerrero Y.T."/>
            <person name="Aguirre-Dugua X."/>
            <person name="Aguirre-Planter E."/>
            <person name="Tenaillon M.I."/>
            <person name="Lira-Saade R."/>
            <person name="Eguiarte L.E."/>
        </authorList>
    </citation>
    <scope>NUCLEOTIDE SEQUENCE [LARGE SCALE GENOMIC DNA]</scope>
    <source>
        <strain evidence="2">JBR-2021</strain>
    </source>
</reference>
<feature type="region of interest" description="Disordered" evidence="1">
    <location>
        <begin position="160"/>
        <end position="187"/>
    </location>
</feature>
<evidence type="ECO:0000256" key="1">
    <source>
        <dbReference type="SAM" id="MobiDB-lite"/>
    </source>
</evidence>
<keyword evidence="3" id="KW-1185">Reference proteome</keyword>
<sequence>MATPPPFAPSRASFSGHRGRCFSATKLRLFHCKTAVAASGNQFSFRKFTDGAQVHFLLHSISKHFHNFRLRIGIHDHIHYNYLGMWWTGKWRRAEKLLRKPVFFVHPVHTLPAWEVANADLLVGLLHTGGTFGLAQRYRRSLRTQIHTVFLPLFSNPKPQRIGNRDAADDDDDTDADILASPIPPCP</sequence>
<feature type="non-terminal residue" evidence="2">
    <location>
        <position position="1"/>
    </location>
</feature>
<accession>A0AAV6NR39</accession>
<evidence type="ECO:0000313" key="2">
    <source>
        <dbReference type="EMBL" id="KAG6601561.1"/>
    </source>
</evidence>
<dbReference type="Proteomes" id="UP000685013">
    <property type="component" value="Chromosome 4"/>
</dbReference>